<keyword evidence="1" id="KW-0472">Membrane</keyword>
<evidence type="ECO:0000313" key="2">
    <source>
        <dbReference type="EnsemblPlants" id="AET3Gv20289400.1"/>
    </source>
</evidence>
<reference evidence="3" key="1">
    <citation type="journal article" date="2014" name="Science">
        <title>Ancient hybridizations among the ancestral genomes of bread wheat.</title>
        <authorList>
            <consortium name="International Wheat Genome Sequencing Consortium,"/>
            <person name="Marcussen T."/>
            <person name="Sandve S.R."/>
            <person name="Heier L."/>
            <person name="Spannagl M."/>
            <person name="Pfeifer M."/>
            <person name="Jakobsen K.S."/>
            <person name="Wulff B.B."/>
            <person name="Steuernagel B."/>
            <person name="Mayer K.F."/>
            <person name="Olsen O.A."/>
        </authorList>
    </citation>
    <scope>NUCLEOTIDE SEQUENCE [LARGE SCALE GENOMIC DNA]</scope>
    <source>
        <strain evidence="3">cv. AL8/78</strain>
    </source>
</reference>
<dbReference type="PANTHER" id="PTHR33994">
    <property type="entry name" value="OS04G0515000 PROTEIN"/>
    <property type="match status" value="1"/>
</dbReference>
<reference evidence="2" key="3">
    <citation type="journal article" date="2017" name="Nature">
        <title>Genome sequence of the progenitor of the wheat D genome Aegilops tauschii.</title>
        <authorList>
            <person name="Luo M.C."/>
            <person name="Gu Y.Q."/>
            <person name="Puiu D."/>
            <person name="Wang H."/>
            <person name="Twardziok S.O."/>
            <person name="Deal K.R."/>
            <person name="Huo N."/>
            <person name="Zhu T."/>
            <person name="Wang L."/>
            <person name="Wang Y."/>
            <person name="McGuire P.E."/>
            <person name="Liu S."/>
            <person name="Long H."/>
            <person name="Ramasamy R.K."/>
            <person name="Rodriguez J.C."/>
            <person name="Van S.L."/>
            <person name="Yuan L."/>
            <person name="Wang Z."/>
            <person name="Xia Z."/>
            <person name="Xiao L."/>
            <person name="Anderson O.D."/>
            <person name="Ouyang S."/>
            <person name="Liang Y."/>
            <person name="Zimin A.V."/>
            <person name="Pertea G."/>
            <person name="Qi P."/>
            <person name="Bennetzen J.L."/>
            <person name="Dai X."/>
            <person name="Dawson M.W."/>
            <person name="Muller H.G."/>
            <person name="Kugler K."/>
            <person name="Rivarola-Duarte L."/>
            <person name="Spannagl M."/>
            <person name="Mayer K.F.X."/>
            <person name="Lu F.H."/>
            <person name="Bevan M.W."/>
            <person name="Leroy P."/>
            <person name="Li P."/>
            <person name="You F.M."/>
            <person name="Sun Q."/>
            <person name="Liu Z."/>
            <person name="Lyons E."/>
            <person name="Wicker T."/>
            <person name="Salzberg S.L."/>
            <person name="Devos K.M."/>
            <person name="Dvorak J."/>
        </authorList>
    </citation>
    <scope>NUCLEOTIDE SEQUENCE [LARGE SCALE GENOMIC DNA]</scope>
    <source>
        <strain evidence="2">cv. AL8/78</strain>
    </source>
</reference>
<evidence type="ECO:0000256" key="1">
    <source>
        <dbReference type="SAM" id="Phobius"/>
    </source>
</evidence>
<feature type="transmembrane region" description="Helical" evidence="1">
    <location>
        <begin position="24"/>
        <end position="48"/>
    </location>
</feature>
<name>A0A453EC09_AEGTS</name>
<dbReference type="AlphaFoldDB" id="A0A453EC09"/>
<reference evidence="3" key="2">
    <citation type="journal article" date="2017" name="Nat. Plants">
        <title>The Aegilops tauschii genome reveals multiple impacts of transposons.</title>
        <authorList>
            <person name="Zhao G."/>
            <person name="Zou C."/>
            <person name="Li K."/>
            <person name="Wang K."/>
            <person name="Li T."/>
            <person name="Gao L."/>
            <person name="Zhang X."/>
            <person name="Wang H."/>
            <person name="Yang Z."/>
            <person name="Liu X."/>
            <person name="Jiang W."/>
            <person name="Mao L."/>
            <person name="Kong X."/>
            <person name="Jiao Y."/>
            <person name="Jia J."/>
        </authorList>
    </citation>
    <scope>NUCLEOTIDE SEQUENCE [LARGE SCALE GENOMIC DNA]</scope>
    <source>
        <strain evidence="3">cv. AL8/78</strain>
    </source>
</reference>
<organism evidence="2 3">
    <name type="scientific">Aegilops tauschii subsp. strangulata</name>
    <name type="common">Goatgrass</name>
    <dbReference type="NCBI Taxonomy" id="200361"/>
    <lineage>
        <taxon>Eukaryota</taxon>
        <taxon>Viridiplantae</taxon>
        <taxon>Streptophyta</taxon>
        <taxon>Embryophyta</taxon>
        <taxon>Tracheophyta</taxon>
        <taxon>Spermatophyta</taxon>
        <taxon>Magnoliopsida</taxon>
        <taxon>Liliopsida</taxon>
        <taxon>Poales</taxon>
        <taxon>Poaceae</taxon>
        <taxon>BOP clade</taxon>
        <taxon>Pooideae</taxon>
        <taxon>Triticodae</taxon>
        <taxon>Triticeae</taxon>
        <taxon>Triticinae</taxon>
        <taxon>Aegilops</taxon>
    </lineage>
</organism>
<proteinExistence type="predicted"/>
<dbReference type="Proteomes" id="UP000015105">
    <property type="component" value="Chromosome 3D"/>
</dbReference>
<dbReference type="EnsemblPlants" id="AET3Gv20289400.1">
    <property type="protein sequence ID" value="AET3Gv20289400.1"/>
    <property type="gene ID" value="AET3Gv20289400"/>
</dbReference>
<dbReference type="Gramene" id="AET3Gv20289400.1">
    <property type="protein sequence ID" value="AET3Gv20289400.1"/>
    <property type="gene ID" value="AET3Gv20289400"/>
</dbReference>
<keyword evidence="1" id="KW-0812">Transmembrane</keyword>
<protein>
    <submittedName>
        <fullName evidence="2">Uncharacterized protein</fullName>
    </submittedName>
</protein>
<reference evidence="2" key="4">
    <citation type="submission" date="2019-03" db="UniProtKB">
        <authorList>
            <consortium name="EnsemblPlants"/>
        </authorList>
    </citation>
    <scope>IDENTIFICATION</scope>
</reference>
<accession>A0A453EC09</accession>
<evidence type="ECO:0000313" key="3">
    <source>
        <dbReference type="Proteomes" id="UP000015105"/>
    </source>
</evidence>
<dbReference type="PANTHER" id="PTHR33994:SF25">
    <property type="entry name" value="OS02G0619200 PROTEIN"/>
    <property type="match status" value="1"/>
</dbReference>
<reference evidence="2" key="5">
    <citation type="journal article" date="2021" name="G3 (Bethesda)">
        <title>Aegilops tauschii genome assembly Aet v5.0 features greater sequence contiguity and improved annotation.</title>
        <authorList>
            <person name="Wang L."/>
            <person name="Zhu T."/>
            <person name="Rodriguez J.C."/>
            <person name="Deal K.R."/>
            <person name="Dubcovsky J."/>
            <person name="McGuire P.E."/>
            <person name="Lux T."/>
            <person name="Spannagl M."/>
            <person name="Mayer K.F.X."/>
            <person name="Baldrich P."/>
            <person name="Meyers B.C."/>
            <person name="Huo N."/>
            <person name="Gu Y.Q."/>
            <person name="Zhou H."/>
            <person name="Devos K.M."/>
            <person name="Bennetzen J.L."/>
            <person name="Unver T."/>
            <person name="Budak H."/>
            <person name="Gulick P.J."/>
            <person name="Galiba G."/>
            <person name="Kalapos B."/>
            <person name="Nelson D.R."/>
            <person name="Li P."/>
            <person name="You F.M."/>
            <person name="Luo M.C."/>
            <person name="Dvorak J."/>
        </authorList>
    </citation>
    <scope>NUCLEOTIDE SEQUENCE [LARGE SCALE GENOMIC DNA]</scope>
    <source>
        <strain evidence="2">cv. AL8/78</strain>
    </source>
</reference>
<keyword evidence="1" id="KW-1133">Transmembrane helix</keyword>
<keyword evidence="3" id="KW-1185">Reference proteome</keyword>
<sequence length="216" mass="24472">YIHTQNMEFPSAIAWLFKKAKYPLIWLAILFSAGLFLLLMSEVVIPLVTPNYPEKSYHQVEITGIEASSFQTPRDDATRLRFNLTARVTSRHERREMCVTRWEADVWYGGAPLGKAYFPKTCLKNMTEAVVTATTSTDLVGLSMANGTSGLLQVEMTQCTDLLFDDGTSTGEKRCHWLWCKATLGGQSHQPPSPCRIYPMTRAETSDTRFFFVPRM</sequence>